<keyword evidence="1" id="KW-0812">Transmembrane</keyword>
<keyword evidence="1" id="KW-0472">Membrane</keyword>
<proteinExistence type="predicted"/>
<keyword evidence="1" id="KW-1133">Transmembrane helix</keyword>
<dbReference type="EMBL" id="MGIL01000020">
    <property type="protein sequence ID" value="OGM87897.1"/>
    <property type="molecule type" value="Genomic_DNA"/>
</dbReference>
<comment type="caution">
    <text evidence="2">The sequence shown here is derived from an EMBL/GenBank/DDBJ whole genome shotgun (WGS) entry which is preliminary data.</text>
</comment>
<sequence>MKTKYKKILIPLFLISVISIGYIILVSLPKGNLQKKTSSIPKTGASYNDLTPGVSTIDDVQKTLGTPVKETQNDAVTLLEYESSNPNFNNEFNLRSGVLYFVKQQVTESDKISITNINEKYGSYEYVLYGPLSTSSFNLYVYPNKGVAYVGNQYSGIVFEIWYFPPTTIEDFKTQYASDYTETLRPSQ</sequence>
<feature type="transmembrane region" description="Helical" evidence="1">
    <location>
        <begin position="9"/>
        <end position="28"/>
    </location>
</feature>
<protein>
    <submittedName>
        <fullName evidence="2">Uncharacterized protein</fullName>
    </submittedName>
</protein>
<organism evidence="2 3">
    <name type="scientific">Candidatus Woesebacteria bacterium RIFOXYD1_FULL_43_18</name>
    <dbReference type="NCBI Taxonomy" id="1802551"/>
    <lineage>
        <taxon>Bacteria</taxon>
        <taxon>Candidatus Woeseibacteriota</taxon>
    </lineage>
</organism>
<evidence type="ECO:0000313" key="3">
    <source>
        <dbReference type="Proteomes" id="UP000177596"/>
    </source>
</evidence>
<evidence type="ECO:0000313" key="2">
    <source>
        <dbReference type="EMBL" id="OGM87897.1"/>
    </source>
</evidence>
<name>A0A1F8DH07_9BACT</name>
<accession>A0A1F8DH07</accession>
<reference evidence="2 3" key="1">
    <citation type="journal article" date="2016" name="Nat. Commun.">
        <title>Thousands of microbial genomes shed light on interconnected biogeochemical processes in an aquifer system.</title>
        <authorList>
            <person name="Anantharaman K."/>
            <person name="Brown C.T."/>
            <person name="Hug L.A."/>
            <person name="Sharon I."/>
            <person name="Castelle C.J."/>
            <person name="Probst A.J."/>
            <person name="Thomas B.C."/>
            <person name="Singh A."/>
            <person name="Wilkins M.J."/>
            <person name="Karaoz U."/>
            <person name="Brodie E.L."/>
            <person name="Williams K.H."/>
            <person name="Hubbard S.S."/>
            <person name="Banfield J.F."/>
        </authorList>
    </citation>
    <scope>NUCLEOTIDE SEQUENCE [LARGE SCALE GENOMIC DNA]</scope>
</reference>
<dbReference type="AlphaFoldDB" id="A0A1F8DH07"/>
<evidence type="ECO:0000256" key="1">
    <source>
        <dbReference type="SAM" id="Phobius"/>
    </source>
</evidence>
<dbReference type="Proteomes" id="UP000177596">
    <property type="component" value="Unassembled WGS sequence"/>
</dbReference>
<gene>
    <name evidence="2" type="ORF">A2573_01690</name>
</gene>